<feature type="chain" id="PRO_5004106026" evidence="1">
    <location>
        <begin position="24"/>
        <end position="105"/>
    </location>
</feature>
<gene>
    <name evidence="2" type="ORF">HYPDE_38343</name>
</gene>
<keyword evidence="3" id="KW-1185">Reference proteome</keyword>
<accession>N0BGR7</accession>
<evidence type="ECO:0000313" key="3">
    <source>
        <dbReference type="Proteomes" id="UP000005952"/>
    </source>
</evidence>
<keyword evidence="1" id="KW-0732">Signal</keyword>
<dbReference type="RefSeq" id="WP_015599355.1">
    <property type="nucleotide sequence ID" value="NC_021172.1"/>
</dbReference>
<dbReference type="STRING" id="670307.HYPDE_38343"/>
<dbReference type="EMBL" id="CP005587">
    <property type="protein sequence ID" value="AGK59340.1"/>
    <property type="molecule type" value="Genomic_DNA"/>
</dbReference>
<dbReference type="HOGENOM" id="CLU_2232861_0_0_5"/>
<evidence type="ECO:0000313" key="2">
    <source>
        <dbReference type="EMBL" id="AGK59340.1"/>
    </source>
</evidence>
<proteinExistence type="predicted"/>
<sequence>MKTLICALTASVIAGLAPSVASAADLGSYDERETVIERPAPVVEHERIVERRYYEPDDDYYYEDDDPVVTYYRRPHLGPYPYYAAYPYRFGPYYHHRYWRRHARW</sequence>
<dbReference type="KEGG" id="hdt:HYPDE_38343"/>
<feature type="signal peptide" evidence="1">
    <location>
        <begin position="1"/>
        <end position="23"/>
    </location>
</feature>
<name>N0BGR7_9HYPH</name>
<dbReference type="Proteomes" id="UP000005952">
    <property type="component" value="Chromosome"/>
</dbReference>
<dbReference type="AlphaFoldDB" id="N0BGR7"/>
<evidence type="ECO:0000256" key="1">
    <source>
        <dbReference type="SAM" id="SignalP"/>
    </source>
</evidence>
<organism evidence="2 3">
    <name type="scientific">Hyphomicrobium denitrificans 1NES1</name>
    <dbReference type="NCBI Taxonomy" id="670307"/>
    <lineage>
        <taxon>Bacteria</taxon>
        <taxon>Pseudomonadati</taxon>
        <taxon>Pseudomonadota</taxon>
        <taxon>Alphaproteobacteria</taxon>
        <taxon>Hyphomicrobiales</taxon>
        <taxon>Hyphomicrobiaceae</taxon>
        <taxon>Hyphomicrobium</taxon>
    </lineage>
</organism>
<protein>
    <submittedName>
        <fullName evidence="2">Uncharacterized protein</fullName>
    </submittedName>
</protein>
<reference evidence="2 3" key="1">
    <citation type="journal article" date="2013" name="Genome Announc.">
        <title>Genome sequences for three denitrifying bacterial strains isolated from a uranium- and nitrate-contaminated subsurface environment.</title>
        <authorList>
            <person name="Venkatramanan R."/>
            <person name="Prakash O."/>
            <person name="Woyke T."/>
            <person name="Chain P."/>
            <person name="Goodwin L.A."/>
            <person name="Watson D."/>
            <person name="Brooks S."/>
            <person name="Kostka J.E."/>
            <person name="Green S.J."/>
        </authorList>
    </citation>
    <scope>NUCLEOTIDE SEQUENCE [LARGE SCALE GENOMIC DNA]</scope>
    <source>
        <strain evidence="2 3">1NES1</strain>
    </source>
</reference>